<gene>
    <name evidence="2" type="ORF">KFK09_014718</name>
</gene>
<evidence type="ECO:0000313" key="2">
    <source>
        <dbReference type="EMBL" id="KAI0503775.1"/>
    </source>
</evidence>
<name>A0A8T3B467_DENNO</name>
<evidence type="ECO:0000313" key="3">
    <source>
        <dbReference type="Proteomes" id="UP000829196"/>
    </source>
</evidence>
<sequence>MLCCLVQDNPKKWDEILSQAKFAYNSMPNRSTVTNMAGDFKSMLENVRRSLQTANESYKQAADVHRRFQTFQPGGLVMVRMRKERHPTGTYSKLAPKKLGPVAIKHKISDNAYVLELPSDVLMSSTFNVAEISPYYPPDSANTEIDSSDMNIPVAGVN</sequence>
<dbReference type="OrthoDB" id="1721574at2759"/>
<feature type="domain" description="Tf2-1-like SH3-like" evidence="1">
    <location>
        <begin position="74"/>
        <end position="135"/>
    </location>
</feature>
<dbReference type="AlphaFoldDB" id="A0A8T3B467"/>
<evidence type="ECO:0000259" key="1">
    <source>
        <dbReference type="Pfam" id="PF24626"/>
    </source>
</evidence>
<proteinExistence type="predicted"/>
<accession>A0A8T3B467</accession>
<dbReference type="Pfam" id="PF24626">
    <property type="entry name" value="SH3_Tf2-1"/>
    <property type="match status" value="1"/>
</dbReference>
<dbReference type="EMBL" id="JAGYWB010000011">
    <property type="protein sequence ID" value="KAI0503775.1"/>
    <property type="molecule type" value="Genomic_DNA"/>
</dbReference>
<organism evidence="2 3">
    <name type="scientific">Dendrobium nobile</name>
    <name type="common">Orchid</name>
    <dbReference type="NCBI Taxonomy" id="94219"/>
    <lineage>
        <taxon>Eukaryota</taxon>
        <taxon>Viridiplantae</taxon>
        <taxon>Streptophyta</taxon>
        <taxon>Embryophyta</taxon>
        <taxon>Tracheophyta</taxon>
        <taxon>Spermatophyta</taxon>
        <taxon>Magnoliopsida</taxon>
        <taxon>Liliopsida</taxon>
        <taxon>Asparagales</taxon>
        <taxon>Orchidaceae</taxon>
        <taxon>Epidendroideae</taxon>
        <taxon>Malaxideae</taxon>
        <taxon>Dendrobiinae</taxon>
        <taxon>Dendrobium</taxon>
    </lineage>
</organism>
<protein>
    <recommendedName>
        <fullName evidence="1">Tf2-1-like SH3-like domain-containing protein</fullName>
    </recommendedName>
</protein>
<reference evidence="2" key="1">
    <citation type="journal article" date="2022" name="Front. Genet.">
        <title>Chromosome-Scale Assembly of the Dendrobium nobile Genome Provides Insights Into the Molecular Mechanism of the Biosynthesis of the Medicinal Active Ingredient of Dendrobium.</title>
        <authorList>
            <person name="Xu Q."/>
            <person name="Niu S.-C."/>
            <person name="Li K.-L."/>
            <person name="Zheng P.-J."/>
            <person name="Zhang X.-J."/>
            <person name="Jia Y."/>
            <person name="Liu Y."/>
            <person name="Niu Y.-X."/>
            <person name="Yu L.-H."/>
            <person name="Chen D.-F."/>
            <person name="Zhang G.-Q."/>
        </authorList>
    </citation>
    <scope>NUCLEOTIDE SEQUENCE</scope>
    <source>
        <tissue evidence="2">Leaf</tissue>
    </source>
</reference>
<dbReference type="Proteomes" id="UP000829196">
    <property type="component" value="Unassembled WGS sequence"/>
</dbReference>
<dbReference type="InterPro" id="IPR056924">
    <property type="entry name" value="SH3_Tf2-1"/>
</dbReference>
<keyword evidence="3" id="KW-1185">Reference proteome</keyword>
<comment type="caution">
    <text evidence="2">The sequence shown here is derived from an EMBL/GenBank/DDBJ whole genome shotgun (WGS) entry which is preliminary data.</text>
</comment>